<dbReference type="AlphaFoldDB" id="A0A8J9YG04"/>
<feature type="non-terminal residue" evidence="1">
    <location>
        <position position="146"/>
    </location>
</feature>
<gene>
    <name evidence="1" type="ORF">BINO364_LOCUS10830</name>
</gene>
<dbReference type="EMBL" id="OV170225">
    <property type="protein sequence ID" value="CAH0725220.1"/>
    <property type="molecule type" value="Genomic_DNA"/>
</dbReference>
<protein>
    <submittedName>
        <fullName evidence="1">Uncharacterized protein</fullName>
    </submittedName>
</protein>
<proteinExistence type="predicted"/>
<dbReference type="OrthoDB" id="7451920at2759"/>
<dbReference type="Proteomes" id="UP000838878">
    <property type="component" value="Chromosome 5"/>
</dbReference>
<reference evidence="1" key="1">
    <citation type="submission" date="2021-12" db="EMBL/GenBank/DDBJ databases">
        <authorList>
            <person name="Martin H S."/>
        </authorList>
    </citation>
    <scope>NUCLEOTIDE SEQUENCE</scope>
</reference>
<evidence type="ECO:0000313" key="1">
    <source>
        <dbReference type="EMBL" id="CAH0725220.1"/>
    </source>
</evidence>
<sequence length="146" mass="16267">MHSRSVQFNIVIGRRPRRLPSVHSRSLHTFTNYSTATLIRIVVTSRYLLGHQYRTDAHGSVADGADQSVTAATLAYEGEWRIDKMNTISEVSCREQCVRATLVARDSTLSAAYERLPPLPDSRPRPQPALDADLASISYHPRSYGG</sequence>
<accession>A0A8J9YG04</accession>
<organism evidence="1 2">
    <name type="scientific">Brenthis ino</name>
    <name type="common">lesser marbled fritillary</name>
    <dbReference type="NCBI Taxonomy" id="405034"/>
    <lineage>
        <taxon>Eukaryota</taxon>
        <taxon>Metazoa</taxon>
        <taxon>Ecdysozoa</taxon>
        <taxon>Arthropoda</taxon>
        <taxon>Hexapoda</taxon>
        <taxon>Insecta</taxon>
        <taxon>Pterygota</taxon>
        <taxon>Neoptera</taxon>
        <taxon>Endopterygota</taxon>
        <taxon>Lepidoptera</taxon>
        <taxon>Glossata</taxon>
        <taxon>Ditrysia</taxon>
        <taxon>Papilionoidea</taxon>
        <taxon>Nymphalidae</taxon>
        <taxon>Heliconiinae</taxon>
        <taxon>Argynnini</taxon>
        <taxon>Brenthis</taxon>
    </lineage>
</organism>
<keyword evidence="2" id="KW-1185">Reference proteome</keyword>
<name>A0A8J9YG04_9NEOP</name>
<evidence type="ECO:0000313" key="2">
    <source>
        <dbReference type="Proteomes" id="UP000838878"/>
    </source>
</evidence>